<gene>
    <name evidence="1" type="ORF">COO91_02048</name>
</gene>
<dbReference type="Proteomes" id="UP000232003">
    <property type="component" value="Chromosome"/>
</dbReference>
<name>A0A2K8SL59_9NOSO</name>
<protein>
    <submittedName>
        <fullName evidence="1">Uncharacterized protein</fullName>
    </submittedName>
</protein>
<dbReference type="RefSeq" id="WP_100898155.1">
    <property type="nucleotide sequence ID" value="NZ_CAWNNC010000001.1"/>
</dbReference>
<evidence type="ECO:0000313" key="1">
    <source>
        <dbReference type="EMBL" id="AUB36147.1"/>
    </source>
</evidence>
<evidence type="ECO:0000313" key="2">
    <source>
        <dbReference type="Proteomes" id="UP000232003"/>
    </source>
</evidence>
<sequence>MSILPFKTKPGLGEQTEIVTDELGNSIEVPKYGCVTWQEQELFSLYTLESSVRDDLPLDVYKTEVVLIYLRCRFQIGEQVSKAEILTLPGGTPVPQSLIDKLSTFFKNERERWNSNKETDSQETVKKN</sequence>
<organism evidence="1 2">
    <name type="scientific">Nostoc flagelliforme CCNUN1</name>
    <dbReference type="NCBI Taxonomy" id="2038116"/>
    <lineage>
        <taxon>Bacteria</taxon>
        <taxon>Bacillati</taxon>
        <taxon>Cyanobacteriota</taxon>
        <taxon>Cyanophyceae</taxon>
        <taxon>Nostocales</taxon>
        <taxon>Nostocaceae</taxon>
        <taxon>Nostoc</taxon>
    </lineage>
</organism>
<dbReference type="EMBL" id="CP024785">
    <property type="protein sequence ID" value="AUB36147.1"/>
    <property type="molecule type" value="Genomic_DNA"/>
</dbReference>
<proteinExistence type="predicted"/>
<keyword evidence="2" id="KW-1185">Reference proteome</keyword>
<reference evidence="1 2" key="1">
    <citation type="submission" date="2017-11" db="EMBL/GenBank/DDBJ databases">
        <title>Complete genome of a free-living desiccation-tolerant cyanobacterium and its photosynthetic adaptation to extreme terrestrial habitat.</title>
        <authorList>
            <person name="Shang J."/>
        </authorList>
    </citation>
    <scope>NUCLEOTIDE SEQUENCE [LARGE SCALE GENOMIC DNA]</scope>
    <source>
        <strain evidence="1 2">CCNUN1</strain>
    </source>
</reference>
<dbReference type="AlphaFoldDB" id="A0A2K8SL59"/>
<dbReference type="KEGG" id="nfl:COO91_02048"/>
<accession>A0A2K8SL59</accession>